<name>A0ABW0J1R4_9HYPH</name>
<evidence type="ECO:0000259" key="1">
    <source>
        <dbReference type="Pfam" id="PF25164"/>
    </source>
</evidence>
<gene>
    <name evidence="2" type="ORF">ACFPOB_30255</name>
</gene>
<dbReference type="Proteomes" id="UP001596053">
    <property type="component" value="Unassembled WGS sequence"/>
</dbReference>
<sequence>MRFAHVGGDRRLASPGLVGVCPSCEVAVIPKCGPIRVHHWAHRGDRDCDHWWEPRTEWHVRWQDQFPAVWQEVIRYGPSGEKHIADVHTPNGLTIEFQYSHMRAEERAAREAFYSNLIWVVACTRLKTALPRFAAAGQLFRRVDQGIYLVPNSREAFPATWLSCRAPVFFDFEGAPGLADETKSIVAPLWCLLPTTNDGETVLLRFNRDDFVRLAHQSAQMPPARVLQRVTATVSHWEQAERRRAARFWREFAHRAKERDRNPRKWRPRGPARF</sequence>
<protein>
    <submittedName>
        <fullName evidence="2">Competence protein</fullName>
    </submittedName>
</protein>
<evidence type="ECO:0000313" key="3">
    <source>
        <dbReference type="Proteomes" id="UP001596053"/>
    </source>
</evidence>
<feature type="domain" description="Competence protein CoiA-like N-terminal" evidence="1">
    <location>
        <begin position="20"/>
        <end position="49"/>
    </location>
</feature>
<accession>A0ABW0J1R4</accession>
<proteinExistence type="predicted"/>
<dbReference type="EMBL" id="JBHSLW010000125">
    <property type="protein sequence ID" value="MFC5423810.1"/>
    <property type="molecule type" value="Genomic_DNA"/>
</dbReference>
<reference evidence="3" key="1">
    <citation type="journal article" date="2019" name="Int. J. Syst. Evol. Microbiol.">
        <title>The Global Catalogue of Microorganisms (GCM) 10K type strain sequencing project: providing services to taxonomists for standard genome sequencing and annotation.</title>
        <authorList>
            <consortium name="The Broad Institute Genomics Platform"/>
            <consortium name="The Broad Institute Genome Sequencing Center for Infectious Disease"/>
            <person name="Wu L."/>
            <person name="Ma J."/>
        </authorList>
    </citation>
    <scope>NUCLEOTIDE SEQUENCE [LARGE SCALE GENOMIC DNA]</scope>
    <source>
        <strain evidence="3">NCAIM B.01391</strain>
    </source>
</reference>
<dbReference type="InterPro" id="IPR057253">
    <property type="entry name" value="CoiA-like_N"/>
</dbReference>
<dbReference type="RefSeq" id="WP_306223819.1">
    <property type="nucleotide sequence ID" value="NZ_JBHSLW010000125.1"/>
</dbReference>
<dbReference type="Pfam" id="PF25164">
    <property type="entry name" value="CoiA_N"/>
    <property type="match status" value="1"/>
</dbReference>
<organism evidence="2 3">
    <name type="scientific">Bosea eneae</name>
    <dbReference type="NCBI Taxonomy" id="151454"/>
    <lineage>
        <taxon>Bacteria</taxon>
        <taxon>Pseudomonadati</taxon>
        <taxon>Pseudomonadota</taxon>
        <taxon>Alphaproteobacteria</taxon>
        <taxon>Hyphomicrobiales</taxon>
        <taxon>Boseaceae</taxon>
        <taxon>Bosea</taxon>
    </lineage>
</organism>
<evidence type="ECO:0000313" key="2">
    <source>
        <dbReference type="EMBL" id="MFC5423810.1"/>
    </source>
</evidence>
<comment type="caution">
    <text evidence="2">The sequence shown here is derived from an EMBL/GenBank/DDBJ whole genome shotgun (WGS) entry which is preliminary data.</text>
</comment>
<keyword evidence="3" id="KW-1185">Reference proteome</keyword>